<dbReference type="InterPro" id="IPR058868">
    <property type="entry name" value="ARM_7"/>
</dbReference>
<dbReference type="InterPro" id="IPR000225">
    <property type="entry name" value="Armadillo"/>
</dbReference>
<comment type="subcellular location">
    <subcellularLocation>
        <location evidence="1">Cytoplasm</location>
        <location evidence="1">Myofibril</location>
        <location evidence="1">Sarcomere</location>
        <location evidence="1">A band</location>
    </subcellularLocation>
    <subcellularLocation>
        <location evidence="2">Cytoplasm</location>
        <location evidence="2">Myofibril</location>
        <location evidence="2">Sarcomere</location>
        <location evidence="2">Z line</location>
    </subcellularLocation>
</comment>
<feature type="compositionally biased region" description="Basic and acidic residues" evidence="6">
    <location>
        <begin position="1492"/>
        <end position="1508"/>
    </location>
</feature>
<dbReference type="SUPFAM" id="SSF48371">
    <property type="entry name" value="ARM repeat"/>
    <property type="match status" value="1"/>
</dbReference>
<dbReference type="InterPro" id="IPR011989">
    <property type="entry name" value="ARM-like"/>
</dbReference>
<keyword evidence="4" id="KW-0677">Repeat</keyword>
<dbReference type="PANTHER" id="PTHR46578">
    <property type="entry name" value="ARM-REPEAT/TETRATRICOPEPTIDE REPEAT (TPR)-LIKE PROTEIN"/>
    <property type="match status" value="1"/>
</dbReference>
<feature type="region of interest" description="Disordered" evidence="6">
    <location>
        <begin position="641"/>
        <end position="668"/>
    </location>
</feature>
<gene>
    <name evidence="8" type="ORF">Acr_11g0003090</name>
</gene>
<name>A0A7J0FBM2_9ERIC</name>
<dbReference type="Proteomes" id="UP000585474">
    <property type="component" value="Unassembled WGS sequence"/>
</dbReference>
<accession>A0A7J0FBM2</accession>
<sequence>MDFHKKKQKIPITEASNIDNDTCTNPCCFFRLMKQPKSSTRSQRIARCFEEMPLIDNQGQVLVLSGLWNIAMNQPDDPEFPSLGIFKCTASLIQRGLTDKDWLLRDQNMYIPYYAAHIIGSYTMKKSEFAEKAVESGVIPPLMELLRGKMSWVEQRVAVRALGHLASYKSTFKPVAAYEEELVNLAMDLASTCVEVVYVKFVGVKDKSKRSNYHCDLLTRGIGGVDMENKKAEEWASQLQCWSIYLLNSFAIKERSIGLMCKNEFLKDLCEMWGGLVNHTSPCGIGLIRILCYSEIGRKKIAESQEVIEKLCNLSRSSDDWQYMGIDCLRLLLNDPHTRHKVIELASSCLADLVEIRTLGGKTNFGEAIARTLLLDFKQRKAKIKDDRVKRVLKETWDWKVERRRKERNLSTEKVEEKRFLVRLIKQEGNERFWVGKIKEALLKYTEGLEVCPIRLRKERIVLYSNRAQCCLLLSEPDKAISDTTRALSLSNPVNSHGKSLWRRSQAYDMKGLAKESLMDCLMFINVCFRSKQEKIPYYAARMITKQMDSTWLFATTRSKALNGHGDEVQQSDGGDERSVCEMMRKMTENKGFLSGLATFIEEPLIKKCGSSRKKVERARERKNYFLHISHNQQSQLLGFLGTGPRTIKGRPAQTNRDEGPGRGRSKPSGVIRFWRVLVEIDQAKYSTSPKGEEETALWLWASSYEYSDGGSGELSGDDLARFHGLILPRSRGFGDEQPLERSRATSSVTALGRRRLNQLSAMSKRLKLSDLAKVVAKKAATSTSKGVAISEGSETTSGKRALDDGSKGKQVAQSPEPKKARTDTGASGASARPPVTSGAGSLARQVLSEALGPQASVMASAATAKKILAGVVLPADKEKVDRLTFDQVVTKFLHVVGQGVILGSSLAVRSRDLAEGALNQKAVAESAEMEMVRAQNRAIELEGALAEEKAKGRKLAEDVDAGGKVISKLEARISDLEKSQSLTQGRIIAAFKDSRNKYPDLGVDLEDVEMDQELLAKEEAEAEKRAAEEEAAEVEHRRTLSRRHVDGKFNAGQFESAGKWSNGGNDGFYTSEVGTSRDLGRWGRLITALPCVYINGVNLFICTFPLLSKCCSVSDSHLVVNKSTVPFMSFNTNLGGEESEQSLPSWISDHLGAKSYIDETTQSTSSPIPTKSSKMDTSSLNKESNVMSQADLDNLGTTYSFPQGVRLRIPGDGETILSAHQGEVAFYEAAFFGWLKVSHSPNYQENFDSLPDLPCATVPQRVAIGHMFAGDLAYLQTSPILWRIQVPVFPQSPTRLGVPRARLPARVYYEFPDLGEHQVSSYLAFVCKSLLSPDIRFSVKSCNKLPTLSEVNAKRMEAVFGKIEPGGYFEISKVLNSRTFKRHFAGGYSALSTSGRDNTTSGDEGEFGTGEDSVEYLGVIRRGIGGAIRRALPGIPDETLLRWLGGKVKDPFTNLLSGTSGSSSDSGSDSIPDSELPPELRSDAMSARGKAVAEKAKKATAAEHPTKGVVIREKRTREGDLVIEIGEEDSLKGKETVPPPPPKRFKSNRGAINARGRAAEAGTSSPAGNRESESMSDASVARRLLTGVIPASDKKEVDQLSENDLVARSFHALGQAETRLAELNEEISRPGTEVDDLKTTVAELTSKLAKAKELAIEDFKASEEFKAAVMDSAATYFGDGFEFCKRQLLHQFPTSVPTWRIWQWTQVLPRRKRRRRKEEIITNGDHK</sequence>
<feature type="compositionally biased region" description="Low complexity" evidence="6">
    <location>
        <begin position="1550"/>
        <end position="1563"/>
    </location>
</feature>
<comment type="caution">
    <text evidence="8">The sequence shown here is derived from an EMBL/GenBank/DDBJ whole genome shotgun (WGS) entry which is preliminary data.</text>
</comment>
<dbReference type="EMBL" id="BJWL01000011">
    <property type="protein sequence ID" value="GFY96003.1"/>
    <property type="molecule type" value="Genomic_DNA"/>
</dbReference>
<dbReference type="Pfam" id="PF26524">
    <property type="entry name" value="ARM_7"/>
    <property type="match status" value="1"/>
</dbReference>
<feature type="coiled-coil region" evidence="5">
    <location>
        <begin position="925"/>
        <end position="952"/>
    </location>
</feature>
<feature type="domain" description="ARM repeat N-terminal plant" evidence="7">
    <location>
        <begin position="21"/>
        <end position="262"/>
    </location>
</feature>
<dbReference type="SMART" id="SM00185">
    <property type="entry name" value="ARM"/>
    <property type="match status" value="2"/>
</dbReference>
<feature type="region of interest" description="Disordered" evidence="6">
    <location>
        <begin position="1456"/>
        <end position="1508"/>
    </location>
</feature>
<evidence type="ECO:0000256" key="1">
    <source>
        <dbReference type="ARBA" id="ARBA00004161"/>
    </source>
</evidence>
<dbReference type="Gene3D" id="1.25.10.10">
    <property type="entry name" value="Leucine-rich Repeat Variant"/>
    <property type="match status" value="1"/>
</dbReference>
<protein>
    <recommendedName>
        <fullName evidence="3">Protein unc-45 homolog B</fullName>
    </recommendedName>
</protein>
<keyword evidence="5" id="KW-0175">Coiled coil</keyword>
<evidence type="ECO:0000313" key="8">
    <source>
        <dbReference type="EMBL" id="GFY96003.1"/>
    </source>
</evidence>
<dbReference type="PANTHER" id="PTHR46578:SF1">
    <property type="entry name" value="ARM-REPEAT_TETRATRICOPEPTIDE REPEAT (TPR)-LIKE PROTEIN"/>
    <property type="match status" value="1"/>
</dbReference>
<feature type="compositionally biased region" description="Low complexity" evidence="6">
    <location>
        <begin position="1458"/>
        <end position="1475"/>
    </location>
</feature>
<keyword evidence="9" id="KW-1185">Reference proteome</keyword>
<dbReference type="InterPro" id="IPR011990">
    <property type="entry name" value="TPR-like_helical_dom_sf"/>
</dbReference>
<dbReference type="Gene3D" id="1.25.40.10">
    <property type="entry name" value="Tetratricopeptide repeat domain"/>
    <property type="match status" value="1"/>
</dbReference>
<dbReference type="InterPro" id="IPR016024">
    <property type="entry name" value="ARM-type_fold"/>
</dbReference>
<dbReference type="OrthoDB" id="1872379at2759"/>
<feature type="region of interest" description="Disordered" evidence="6">
    <location>
        <begin position="784"/>
        <end position="840"/>
    </location>
</feature>
<feature type="region of interest" description="Disordered" evidence="6">
    <location>
        <begin position="1526"/>
        <end position="1579"/>
    </location>
</feature>
<evidence type="ECO:0000256" key="2">
    <source>
        <dbReference type="ARBA" id="ARBA00004216"/>
    </source>
</evidence>
<organism evidence="8 9">
    <name type="scientific">Actinidia rufa</name>
    <dbReference type="NCBI Taxonomy" id="165716"/>
    <lineage>
        <taxon>Eukaryota</taxon>
        <taxon>Viridiplantae</taxon>
        <taxon>Streptophyta</taxon>
        <taxon>Embryophyta</taxon>
        <taxon>Tracheophyta</taxon>
        <taxon>Spermatophyta</taxon>
        <taxon>Magnoliopsida</taxon>
        <taxon>eudicotyledons</taxon>
        <taxon>Gunneridae</taxon>
        <taxon>Pentapetalae</taxon>
        <taxon>asterids</taxon>
        <taxon>Ericales</taxon>
        <taxon>Actinidiaceae</taxon>
        <taxon>Actinidia</taxon>
    </lineage>
</organism>
<dbReference type="SUPFAM" id="SSF48452">
    <property type="entry name" value="TPR-like"/>
    <property type="match status" value="1"/>
</dbReference>
<evidence type="ECO:0000256" key="4">
    <source>
        <dbReference type="ARBA" id="ARBA00022737"/>
    </source>
</evidence>
<proteinExistence type="predicted"/>
<evidence type="ECO:0000259" key="7">
    <source>
        <dbReference type="Pfam" id="PF26524"/>
    </source>
</evidence>
<reference evidence="8 9" key="1">
    <citation type="submission" date="2019-07" db="EMBL/GenBank/DDBJ databases">
        <title>De Novo Assembly of kiwifruit Actinidia rufa.</title>
        <authorList>
            <person name="Sugita-Konishi S."/>
            <person name="Sato K."/>
            <person name="Mori E."/>
            <person name="Abe Y."/>
            <person name="Kisaki G."/>
            <person name="Hamano K."/>
            <person name="Suezawa K."/>
            <person name="Otani M."/>
            <person name="Fukuda T."/>
            <person name="Manabe T."/>
            <person name="Gomi K."/>
            <person name="Tabuchi M."/>
            <person name="Akimitsu K."/>
            <person name="Kataoka I."/>
        </authorList>
    </citation>
    <scope>NUCLEOTIDE SEQUENCE [LARGE SCALE GENOMIC DNA]</scope>
    <source>
        <strain evidence="9">cv. Fuchu</strain>
    </source>
</reference>
<evidence type="ECO:0000256" key="3">
    <source>
        <dbReference type="ARBA" id="ARBA00020768"/>
    </source>
</evidence>
<evidence type="ECO:0000313" key="9">
    <source>
        <dbReference type="Proteomes" id="UP000585474"/>
    </source>
</evidence>
<evidence type="ECO:0000256" key="5">
    <source>
        <dbReference type="SAM" id="Coils"/>
    </source>
</evidence>
<feature type="coiled-coil region" evidence="5">
    <location>
        <begin position="1006"/>
        <end position="1038"/>
    </location>
</feature>
<evidence type="ECO:0000256" key="6">
    <source>
        <dbReference type="SAM" id="MobiDB-lite"/>
    </source>
</evidence>